<feature type="compositionally biased region" description="Basic and acidic residues" evidence="1">
    <location>
        <begin position="138"/>
        <end position="149"/>
    </location>
</feature>
<dbReference type="EMBL" id="AGCM01000184">
    <property type="protein sequence ID" value="EHM50244.1"/>
    <property type="molecule type" value="Genomic_DNA"/>
</dbReference>
<dbReference type="Proteomes" id="UP000004750">
    <property type="component" value="Unassembled WGS sequence"/>
</dbReference>
<comment type="caution">
    <text evidence="2">The sequence shown here is derived from an EMBL/GenBank/DDBJ whole genome shotgun (WGS) entry which is preliminary data.</text>
</comment>
<accession>G9ZJA3</accession>
<dbReference type="InterPro" id="IPR005498">
    <property type="entry name" value="T4SS_VirB10/TraB/TrbI"/>
</dbReference>
<organism evidence="2 3">
    <name type="scientific">Cardiobacterium valvarum F0432</name>
    <dbReference type="NCBI Taxonomy" id="797473"/>
    <lineage>
        <taxon>Bacteria</taxon>
        <taxon>Pseudomonadati</taxon>
        <taxon>Pseudomonadota</taxon>
        <taxon>Gammaproteobacteria</taxon>
        <taxon>Cardiobacteriales</taxon>
        <taxon>Cardiobacteriaceae</taxon>
        <taxon>Cardiobacterium</taxon>
    </lineage>
</organism>
<proteinExistence type="predicted"/>
<dbReference type="Pfam" id="PF03743">
    <property type="entry name" value="TrbI"/>
    <property type="match status" value="1"/>
</dbReference>
<dbReference type="AlphaFoldDB" id="G9ZJA3"/>
<dbReference type="HOGENOM" id="CLU_041117_0_0_6"/>
<evidence type="ECO:0000313" key="3">
    <source>
        <dbReference type="Proteomes" id="UP000004750"/>
    </source>
</evidence>
<dbReference type="InterPro" id="IPR021207">
    <property type="entry name" value="Integr_conj_element_PFL4705"/>
</dbReference>
<protein>
    <submittedName>
        <fullName evidence="2">Integrating conjugative element protein, PFL_4705 family</fullName>
    </submittedName>
</protein>
<evidence type="ECO:0000256" key="1">
    <source>
        <dbReference type="SAM" id="MobiDB-lite"/>
    </source>
</evidence>
<dbReference type="RefSeq" id="WP_006986856.1">
    <property type="nucleotide sequence ID" value="NZ_JH417969.1"/>
</dbReference>
<dbReference type="STRING" id="797473.HMPREF9080_02872"/>
<name>G9ZJA3_9GAMM</name>
<dbReference type="NCBIfam" id="TIGR03752">
    <property type="entry name" value="conj_TIGR03752"/>
    <property type="match status" value="1"/>
</dbReference>
<feature type="region of interest" description="Disordered" evidence="1">
    <location>
        <begin position="129"/>
        <end position="154"/>
    </location>
</feature>
<evidence type="ECO:0000313" key="2">
    <source>
        <dbReference type="EMBL" id="EHM50244.1"/>
    </source>
</evidence>
<sequence>MMRLAKTGLVFLILLIFAAVGANIFFRDRAPFRDTSLSGGSRQPLLADQATDDLSVSQEVRTLTTRLRQQEQDNKRKQDELEQQLRELRSSQATAKNEANSNLRQEVRNLNEVNNNLKQQNDALLAQIKQQQEQQAQLDKRIQEMESKPETPSAELPDIKTMIAEELKKVLPGGTTPSTENTVPGDGYSTGGNLFTDGGGGVGATPLRPGDETVPATVPSDGRVHIRPYTVTTDGQSGNVFTSGNNVFNGSGAGQGSTVQQPPQTVWPVYTLPVTSMLNGAVTLTPLVGRVPVGGNVNDPFKFQVELGAANLAANGHRIPGVAKVIAAGTVIGNREQSCVRGSINVLTFIFADGRIHTVDSGNGNNNATGGLGYIADPWGKPCIRGEYINNGSEYLSSRAGAAFLEGLANAYGNAQLRRTTDGNGLRETYVSGNTYQFAAAQGVSSTAAEIADYVRERAMDAFDVIYVPQAQKVQIILEQQVNIDYDMAGRKVSYAKETRKVNHD</sequence>
<reference evidence="2 3" key="1">
    <citation type="submission" date="2011-08" db="EMBL/GenBank/DDBJ databases">
        <authorList>
            <person name="Weinstock G."/>
            <person name="Sodergren E."/>
            <person name="Clifton S."/>
            <person name="Fulton L."/>
            <person name="Fulton B."/>
            <person name="Courtney L."/>
            <person name="Fronick C."/>
            <person name="Harrison M."/>
            <person name="Strong C."/>
            <person name="Farmer C."/>
            <person name="Delahaunty K."/>
            <person name="Markovic C."/>
            <person name="Hall O."/>
            <person name="Minx P."/>
            <person name="Tomlinson C."/>
            <person name="Mitreva M."/>
            <person name="Hou S."/>
            <person name="Chen J."/>
            <person name="Wollam A."/>
            <person name="Pepin K.H."/>
            <person name="Johnson M."/>
            <person name="Bhonagiri V."/>
            <person name="Zhang X."/>
            <person name="Suruliraj S."/>
            <person name="Warren W."/>
            <person name="Chinwalla A."/>
            <person name="Mardis E.R."/>
            <person name="Wilson R.K."/>
        </authorList>
    </citation>
    <scope>NUCLEOTIDE SEQUENCE [LARGE SCALE GENOMIC DNA]</scope>
    <source>
        <strain evidence="2 3">F0432</strain>
    </source>
</reference>
<gene>
    <name evidence="2" type="ORF">HMPREF9080_02872</name>
</gene>